<evidence type="ECO:0000256" key="7">
    <source>
        <dbReference type="HAMAP-Rule" id="MF_01517"/>
    </source>
</evidence>
<dbReference type="SUPFAM" id="SSF56327">
    <property type="entry name" value="LDH C-terminal domain-like"/>
    <property type="match status" value="1"/>
</dbReference>
<dbReference type="Gene3D" id="3.40.50.720">
    <property type="entry name" value="NAD(P)-binding Rossmann-like Domain"/>
    <property type="match status" value="1"/>
</dbReference>
<feature type="binding site" evidence="7 9">
    <location>
        <position position="92"/>
    </location>
    <ligand>
        <name>substrate</name>
    </ligand>
</feature>
<feature type="active site" description="Proton acceptor" evidence="7 8">
    <location>
        <position position="187"/>
    </location>
</feature>
<evidence type="ECO:0000256" key="8">
    <source>
        <dbReference type="PIRSR" id="PIRSR000102-1"/>
    </source>
</evidence>
<feature type="binding site" evidence="7 10">
    <location>
        <begin position="129"/>
        <end position="131"/>
    </location>
    <ligand>
        <name>NAD(+)</name>
        <dbReference type="ChEBI" id="CHEBI:57540"/>
    </ligand>
</feature>
<dbReference type="InterPro" id="IPR001236">
    <property type="entry name" value="Lactate/malate_DH_N"/>
</dbReference>
<dbReference type="GO" id="GO:0006108">
    <property type="term" value="P:malate metabolic process"/>
    <property type="evidence" value="ECO:0007669"/>
    <property type="project" value="InterPro"/>
</dbReference>
<dbReference type="PANTHER" id="PTHR23382">
    <property type="entry name" value="MALATE DEHYDROGENASE"/>
    <property type="match status" value="1"/>
</dbReference>
<dbReference type="EC" id="1.1.1.37" evidence="2 7"/>
<evidence type="ECO:0000256" key="1">
    <source>
        <dbReference type="ARBA" id="ARBA00009613"/>
    </source>
</evidence>
<evidence type="ECO:0000256" key="3">
    <source>
        <dbReference type="ARBA" id="ARBA00022532"/>
    </source>
</evidence>
<dbReference type="HAMAP" id="MF_01517">
    <property type="entry name" value="Malate_dehydrog_2"/>
    <property type="match status" value="1"/>
</dbReference>
<accession>A0A0R2RJP1</accession>
<dbReference type="NCBIfam" id="NF003916">
    <property type="entry name" value="PRK05442.1"/>
    <property type="match status" value="1"/>
</dbReference>
<keyword evidence="5 7" id="KW-0520">NAD</keyword>
<dbReference type="GO" id="GO:0030060">
    <property type="term" value="F:L-malate dehydrogenase (NAD+) activity"/>
    <property type="evidence" value="ECO:0007669"/>
    <property type="project" value="UniProtKB-UniRule"/>
</dbReference>
<evidence type="ECO:0000259" key="12">
    <source>
        <dbReference type="Pfam" id="PF00056"/>
    </source>
</evidence>
<dbReference type="FunFam" id="3.90.110.10:FF:000002">
    <property type="entry name" value="Malate dehydrogenase"/>
    <property type="match status" value="1"/>
</dbReference>
<dbReference type="GO" id="GO:0006099">
    <property type="term" value="P:tricarboxylic acid cycle"/>
    <property type="evidence" value="ECO:0007669"/>
    <property type="project" value="UniProtKB-UniRule"/>
</dbReference>
<evidence type="ECO:0000313" key="15">
    <source>
        <dbReference type="Proteomes" id="UP000051269"/>
    </source>
</evidence>
<comment type="catalytic activity">
    <reaction evidence="6 7 11">
        <text>(S)-malate + NAD(+) = oxaloacetate + NADH + H(+)</text>
        <dbReference type="Rhea" id="RHEA:21432"/>
        <dbReference type="ChEBI" id="CHEBI:15378"/>
        <dbReference type="ChEBI" id="CHEBI:15589"/>
        <dbReference type="ChEBI" id="CHEBI:16452"/>
        <dbReference type="ChEBI" id="CHEBI:57540"/>
        <dbReference type="ChEBI" id="CHEBI:57945"/>
        <dbReference type="EC" id="1.1.1.37"/>
    </reaction>
</comment>
<feature type="binding site" evidence="7 10">
    <location>
        <position position="105"/>
    </location>
    <ligand>
        <name>NAD(+)</name>
        <dbReference type="ChEBI" id="CHEBI:57540"/>
    </ligand>
</feature>
<dbReference type="InterPro" id="IPR036291">
    <property type="entry name" value="NAD(P)-bd_dom_sf"/>
</dbReference>
<dbReference type="NCBIfam" id="TIGR01759">
    <property type="entry name" value="MalateDH-SF1"/>
    <property type="match status" value="1"/>
</dbReference>
<comment type="caution">
    <text evidence="14">The sequence shown here is derived from an EMBL/GenBank/DDBJ whole genome shotgun (WGS) entry which is preliminary data.</text>
</comment>
<dbReference type="SUPFAM" id="SSF51735">
    <property type="entry name" value="NAD(P)-binding Rossmann-fold domains"/>
    <property type="match status" value="1"/>
</dbReference>
<dbReference type="AlphaFoldDB" id="A0A0R2RJP1"/>
<feature type="domain" description="Lactate/malate dehydrogenase C-terminal" evidence="13">
    <location>
        <begin position="156"/>
        <end position="319"/>
    </location>
</feature>
<evidence type="ECO:0000256" key="11">
    <source>
        <dbReference type="RuleBase" id="RU000422"/>
    </source>
</evidence>
<feature type="binding site" evidence="7 9">
    <location>
        <position position="98"/>
    </location>
    <ligand>
        <name>substrate</name>
    </ligand>
</feature>
<dbReference type="PIRSF" id="PIRSF000102">
    <property type="entry name" value="Lac_mal_DH"/>
    <property type="match status" value="1"/>
</dbReference>
<dbReference type="PROSITE" id="PS00068">
    <property type="entry name" value="MDH"/>
    <property type="match status" value="1"/>
</dbReference>
<dbReference type="EMBL" id="LIBO01000030">
    <property type="protein sequence ID" value="KRO62830.1"/>
    <property type="molecule type" value="Genomic_DNA"/>
</dbReference>
<comment type="similarity">
    <text evidence="1 7">Belongs to the LDH/MDH superfamily. MDH type 2 family.</text>
</comment>
<evidence type="ECO:0000256" key="5">
    <source>
        <dbReference type="ARBA" id="ARBA00023027"/>
    </source>
</evidence>
<keyword evidence="4 7" id="KW-0560">Oxidoreductase</keyword>
<feature type="binding site" evidence="7 10">
    <location>
        <begin position="11"/>
        <end position="17"/>
    </location>
    <ligand>
        <name>NAD(+)</name>
        <dbReference type="ChEBI" id="CHEBI:57540"/>
    </ligand>
</feature>
<dbReference type="InterPro" id="IPR022383">
    <property type="entry name" value="Lactate/malate_DH_C"/>
</dbReference>
<organism evidence="14 15">
    <name type="scientific">Verrucomicrobia subdivision 6 bacterium BACL9 MAG-120507-bin52</name>
    <dbReference type="NCBI Taxonomy" id="1655590"/>
    <lineage>
        <taxon>Bacteria</taxon>
        <taxon>Pseudomonadati</taxon>
        <taxon>Verrucomicrobiota</taxon>
        <taxon>Verrucomicrobiia</taxon>
        <taxon>Verrucomicrobiales</taxon>
        <taxon>Verrucomicrobia subdivision 6</taxon>
    </lineage>
</organism>
<feature type="binding site" evidence="7 9">
    <location>
        <position position="131"/>
    </location>
    <ligand>
        <name>substrate</name>
    </ligand>
</feature>
<evidence type="ECO:0000256" key="9">
    <source>
        <dbReference type="PIRSR" id="PIRSR000102-2"/>
    </source>
</evidence>
<dbReference type="Pfam" id="PF02866">
    <property type="entry name" value="Ldh_1_C"/>
    <property type="match status" value="1"/>
</dbReference>
<reference evidence="14 15" key="1">
    <citation type="submission" date="2015-10" db="EMBL/GenBank/DDBJ databases">
        <title>Metagenome-Assembled Genomes uncover a global brackish microbiome.</title>
        <authorList>
            <person name="Hugerth L.W."/>
            <person name="Larsson J."/>
            <person name="Alneberg J."/>
            <person name="Lindh M.V."/>
            <person name="Legrand C."/>
            <person name="Pinhassi J."/>
            <person name="Andersson A.F."/>
        </authorList>
    </citation>
    <scope>NUCLEOTIDE SEQUENCE [LARGE SCALE GENOMIC DNA]</scope>
    <source>
        <strain evidence="14">BACL18 MAG-120507-bin52</strain>
    </source>
</reference>
<dbReference type="Gene3D" id="3.90.110.10">
    <property type="entry name" value="Lactate dehydrogenase/glycoside hydrolase, family 4, C-terminal"/>
    <property type="match status" value="1"/>
</dbReference>
<evidence type="ECO:0000256" key="10">
    <source>
        <dbReference type="PIRSR" id="PIRSR000102-3"/>
    </source>
</evidence>
<feature type="binding site" evidence="7 9">
    <location>
        <position position="162"/>
    </location>
    <ligand>
        <name>substrate</name>
    </ligand>
</feature>
<protein>
    <recommendedName>
        <fullName evidence="2 7">Malate dehydrogenase</fullName>
        <ecNumber evidence="2 7">1.1.1.37</ecNumber>
    </recommendedName>
</protein>
<name>A0A0R2RJP1_9BACT</name>
<dbReference type="FunFam" id="3.40.50.720:FF:000010">
    <property type="entry name" value="Malate dehydrogenase"/>
    <property type="match status" value="1"/>
</dbReference>
<evidence type="ECO:0000259" key="13">
    <source>
        <dbReference type="Pfam" id="PF02866"/>
    </source>
</evidence>
<sequence>MSEAIRVAVTGAAGQIGYGLVFRIASGGLFGPDQRVRLQLLEVPPAEKALQGVVMELRDGACPLVEEIVATTDPKRAFEGANWTLCVGSIPRKPGMERAELLGLNGKIFVQQGKDLAEVAASDARVLVVGNPCNTNAWIAQQSGKGLPADRWFAMTRLDENRAKARLAEKAGVSVREVDRLAIWGNHSTTMYPDFTNARIGGKVATEVIPDRSWLEGDFLISVQQRGAEVLKARGLSSAASAAHAAVDTVRTLHMGTRPGDWTSVAVSSDGSYGVPKGLLCSFPIEALGKGKWKIVQGVHLDEFGKKKVAATVAELEEERAAASTALGW</sequence>
<feature type="binding site" evidence="7">
    <location>
        <position position="112"/>
    </location>
    <ligand>
        <name>NAD(+)</name>
        <dbReference type="ChEBI" id="CHEBI:57540"/>
    </ligand>
</feature>
<gene>
    <name evidence="7" type="primary">mdh</name>
    <name evidence="14" type="ORF">ABR82_03290</name>
</gene>
<comment type="function">
    <text evidence="7">Catalyzes the reversible oxidation of malate to oxaloacetate.</text>
</comment>
<keyword evidence="3 7" id="KW-0816">Tricarboxylic acid cycle</keyword>
<dbReference type="InterPro" id="IPR001557">
    <property type="entry name" value="L-lactate/malate_DH"/>
</dbReference>
<dbReference type="InterPro" id="IPR010945">
    <property type="entry name" value="Malate_DH_type2"/>
</dbReference>
<proteinExistence type="inferred from homology"/>
<dbReference type="Proteomes" id="UP000051269">
    <property type="component" value="Unassembled WGS sequence"/>
</dbReference>
<evidence type="ECO:0000256" key="4">
    <source>
        <dbReference type="ARBA" id="ARBA00023002"/>
    </source>
</evidence>
<dbReference type="InterPro" id="IPR015955">
    <property type="entry name" value="Lactate_DH/Glyco_Ohase_4_C"/>
</dbReference>
<evidence type="ECO:0000313" key="14">
    <source>
        <dbReference type="EMBL" id="KRO62830.1"/>
    </source>
</evidence>
<dbReference type="Pfam" id="PF00056">
    <property type="entry name" value="Ldh_1_N"/>
    <property type="match status" value="1"/>
</dbReference>
<evidence type="ECO:0000256" key="2">
    <source>
        <dbReference type="ARBA" id="ARBA00012995"/>
    </source>
</evidence>
<evidence type="ECO:0000256" key="6">
    <source>
        <dbReference type="ARBA" id="ARBA00048313"/>
    </source>
</evidence>
<dbReference type="InterPro" id="IPR001252">
    <property type="entry name" value="Malate_DH_AS"/>
</dbReference>
<feature type="domain" description="Lactate/malate dehydrogenase N-terminal" evidence="12">
    <location>
        <begin position="6"/>
        <end position="145"/>
    </location>
</feature>